<keyword evidence="2" id="KW-0732">Signal</keyword>
<name>A0A1I8BVT1_MELHA</name>
<feature type="chain" id="PRO_5009316216" evidence="2">
    <location>
        <begin position="25"/>
        <end position="427"/>
    </location>
</feature>
<evidence type="ECO:0000313" key="4">
    <source>
        <dbReference type="WBParaSite" id="MhA1_Contig635.frz3.gene9"/>
    </source>
</evidence>
<keyword evidence="3" id="KW-1185">Reference proteome</keyword>
<evidence type="ECO:0000256" key="2">
    <source>
        <dbReference type="SAM" id="SignalP"/>
    </source>
</evidence>
<dbReference type="WBParaSite" id="MhA1_Contig635.frz3.gene9">
    <property type="protein sequence ID" value="MhA1_Contig635.frz3.gene9"/>
    <property type="gene ID" value="MhA1_Contig635.frz3.gene9"/>
</dbReference>
<keyword evidence="1" id="KW-0175">Coiled coil</keyword>
<reference evidence="4" key="1">
    <citation type="submission" date="2016-11" db="UniProtKB">
        <authorList>
            <consortium name="WormBaseParasite"/>
        </authorList>
    </citation>
    <scope>IDENTIFICATION</scope>
</reference>
<feature type="coiled-coil region" evidence="1">
    <location>
        <begin position="161"/>
        <end position="188"/>
    </location>
</feature>
<proteinExistence type="predicted"/>
<sequence>MPKKLNIPLLTLFILILIHCQINCYILDSTQWIAPFNKTSRLRMLCVDNNEQWIMREGENPLVNNLIRHYIMCNPKYKIVLKTKKYEGLVWLMQSLAFCSILESTQKKLPYGGRSPEFHRDFQMNLLKAAFALILYERNNSNRKDVCDRMVLQEADLFKRCQVLDTNEEEKQKEMEQFRKNCIEQNSKKDAGPNMTKTEWWTTTVLSSNNFFTRFSQLCEGRPRYTFDQFIEINSNNNAGMGQALANDILFMNGISNFLKAKIKKRSLLPYLVMKTRLLLQHFPLASIWVAPRIEKAYRCKMLAANEQFQEDYSENIINTIIENSNNLNGINNTNNLNNSFGCFNEDNSTNNEQQIAVVYEWKSEDHQFFAENCPIADGGFTDEYLNEETVKCVQQQQTTSSSADDDERPPSAALYIGQAFLDFERN</sequence>
<feature type="signal peptide" evidence="2">
    <location>
        <begin position="1"/>
        <end position="24"/>
    </location>
</feature>
<protein>
    <submittedName>
        <fullName evidence="4">Uncharacterized protein</fullName>
    </submittedName>
</protein>
<dbReference type="AlphaFoldDB" id="A0A1I8BVT1"/>
<evidence type="ECO:0000256" key="1">
    <source>
        <dbReference type="SAM" id="Coils"/>
    </source>
</evidence>
<organism evidence="3 4">
    <name type="scientific">Meloidogyne hapla</name>
    <name type="common">Root-knot nematode worm</name>
    <dbReference type="NCBI Taxonomy" id="6305"/>
    <lineage>
        <taxon>Eukaryota</taxon>
        <taxon>Metazoa</taxon>
        <taxon>Ecdysozoa</taxon>
        <taxon>Nematoda</taxon>
        <taxon>Chromadorea</taxon>
        <taxon>Rhabditida</taxon>
        <taxon>Tylenchina</taxon>
        <taxon>Tylenchomorpha</taxon>
        <taxon>Tylenchoidea</taxon>
        <taxon>Meloidogynidae</taxon>
        <taxon>Meloidogyninae</taxon>
        <taxon>Meloidogyne</taxon>
    </lineage>
</organism>
<accession>A0A1I8BVT1</accession>
<dbReference type="Proteomes" id="UP000095281">
    <property type="component" value="Unplaced"/>
</dbReference>
<evidence type="ECO:0000313" key="3">
    <source>
        <dbReference type="Proteomes" id="UP000095281"/>
    </source>
</evidence>